<dbReference type="AlphaFoldDB" id="A0A9P4DNV2"/>
<gene>
    <name evidence="2" type="ORF">F2S36_10040</name>
</gene>
<dbReference type="PANTHER" id="PTHR42852">
    <property type="entry name" value="THIOL:DISULFIDE INTERCHANGE PROTEIN DSBE"/>
    <property type="match status" value="1"/>
</dbReference>
<dbReference type="RefSeq" id="WP_082426749.1">
    <property type="nucleotide sequence ID" value="NZ_DAWDXQ010000006.1"/>
</dbReference>
<dbReference type="GO" id="GO:0016491">
    <property type="term" value="F:oxidoreductase activity"/>
    <property type="evidence" value="ECO:0007669"/>
    <property type="project" value="InterPro"/>
</dbReference>
<dbReference type="InterPro" id="IPR036249">
    <property type="entry name" value="Thioredoxin-like_sf"/>
</dbReference>
<evidence type="ECO:0000259" key="1">
    <source>
        <dbReference type="PROSITE" id="PS51352"/>
    </source>
</evidence>
<dbReference type="SUPFAM" id="SSF52833">
    <property type="entry name" value="Thioredoxin-like"/>
    <property type="match status" value="1"/>
</dbReference>
<accession>A0A9P4DNV2</accession>
<dbReference type="Proteomes" id="UP000323119">
    <property type="component" value="Unassembled WGS sequence"/>
</dbReference>
<dbReference type="PANTHER" id="PTHR42852:SF13">
    <property type="entry name" value="PROTEIN DIPZ"/>
    <property type="match status" value="1"/>
</dbReference>
<dbReference type="InterPro" id="IPR013766">
    <property type="entry name" value="Thioredoxin_domain"/>
</dbReference>
<reference evidence="2 3" key="1">
    <citation type="journal article" date="2019" name="Nat. Med.">
        <title>A library of human gut bacterial isolates paired with longitudinal multiomics data enables mechanistic microbiome research.</title>
        <authorList>
            <person name="Poyet M."/>
            <person name="Groussin M."/>
            <person name="Gibbons S.M."/>
            <person name="Avila-Pacheco J."/>
            <person name="Jiang X."/>
            <person name="Kearney S.M."/>
            <person name="Perrotta A.R."/>
            <person name="Berdy B."/>
            <person name="Zhao S."/>
            <person name="Lieberman T.D."/>
            <person name="Swanson P.K."/>
            <person name="Smith M."/>
            <person name="Roesemann S."/>
            <person name="Alexander J.E."/>
            <person name="Rich S.A."/>
            <person name="Livny J."/>
            <person name="Vlamakis H."/>
            <person name="Clish C."/>
            <person name="Bullock K."/>
            <person name="Deik A."/>
            <person name="Scott J."/>
            <person name="Pierce K.A."/>
            <person name="Xavier R.J."/>
            <person name="Alm E.J."/>
        </authorList>
    </citation>
    <scope>NUCLEOTIDE SEQUENCE [LARGE SCALE GENOMIC DNA]</scope>
    <source>
        <strain evidence="2 3">BIOML-A204</strain>
    </source>
</reference>
<dbReference type="InterPro" id="IPR000866">
    <property type="entry name" value="AhpC/TSA"/>
</dbReference>
<dbReference type="GeneID" id="59809645"/>
<dbReference type="GO" id="GO:0016209">
    <property type="term" value="F:antioxidant activity"/>
    <property type="evidence" value="ECO:0007669"/>
    <property type="project" value="InterPro"/>
</dbReference>
<evidence type="ECO:0000313" key="2">
    <source>
        <dbReference type="EMBL" id="KAA2560445.1"/>
    </source>
</evidence>
<dbReference type="Gene3D" id="3.40.30.10">
    <property type="entry name" value="Glutaredoxin"/>
    <property type="match status" value="1"/>
</dbReference>
<protein>
    <submittedName>
        <fullName evidence="2">TlpA family protein disulfide reductase</fullName>
    </submittedName>
</protein>
<dbReference type="InterPro" id="IPR050553">
    <property type="entry name" value="Thioredoxin_ResA/DsbE_sf"/>
</dbReference>
<feature type="domain" description="Thioredoxin" evidence="1">
    <location>
        <begin position="24"/>
        <end position="171"/>
    </location>
</feature>
<sequence>MKRLSVLLSAFVFLVFPLFAQSGFRTGAKVPAITVEMLDGREVKISKCRGDVVLLSFWATWCKPCLRELNEMPEKILRRFEGRKFTMIAIAKGEPRERVAEKVAQLRKQGVVFPVGLDPYEKISQLLGDERIPQLVIIGPDTRVRYHEVGYTPERLDEAAEIIEKLLNEQP</sequence>
<dbReference type="CDD" id="cd02966">
    <property type="entry name" value="TlpA_like_family"/>
    <property type="match status" value="1"/>
</dbReference>
<name>A0A9P4DNV2_9BACT</name>
<dbReference type="EMBL" id="VVUY01000007">
    <property type="protein sequence ID" value="KAA2560445.1"/>
    <property type="molecule type" value="Genomic_DNA"/>
</dbReference>
<proteinExistence type="predicted"/>
<dbReference type="Pfam" id="PF00578">
    <property type="entry name" value="AhpC-TSA"/>
    <property type="match status" value="1"/>
</dbReference>
<organism evidence="2 3">
    <name type="scientific">Alistipes onderdonkii</name>
    <dbReference type="NCBI Taxonomy" id="328813"/>
    <lineage>
        <taxon>Bacteria</taxon>
        <taxon>Pseudomonadati</taxon>
        <taxon>Bacteroidota</taxon>
        <taxon>Bacteroidia</taxon>
        <taxon>Bacteroidales</taxon>
        <taxon>Rikenellaceae</taxon>
        <taxon>Alistipes</taxon>
    </lineage>
</organism>
<comment type="caution">
    <text evidence="2">The sequence shown here is derived from an EMBL/GenBank/DDBJ whole genome shotgun (WGS) entry which is preliminary data.</text>
</comment>
<dbReference type="PROSITE" id="PS51352">
    <property type="entry name" value="THIOREDOXIN_2"/>
    <property type="match status" value="1"/>
</dbReference>
<evidence type="ECO:0000313" key="3">
    <source>
        <dbReference type="Proteomes" id="UP000323119"/>
    </source>
</evidence>